<proteinExistence type="predicted"/>
<name>A0A323UAF9_RHOPL</name>
<gene>
    <name evidence="1" type="ORF">DNX69_24185</name>
</gene>
<dbReference type="AlphaFoldDB" id="A0A323UAF9"/>
<comment type="caution">
    <text evidence="1">The sequence shown here is derived from an EMBL/GenBank/DDBJ whole genome shotgun (WGS) entry which is preliminary data.</text>
</comment>
<protein>
    <submittedName>
        <fullName evidence="1">Uncharacterized protein</fullName>
    </submittedName>
</protein>
<sequence length="153" mass="17010">MATRDQLYAKFGITAEAAQLFEVELGTLILCAKGLKNGWHVFPDAEAAQSALDQIDRSTLGNLFSSLKACVEINEDISDRFVSAVRARNRLNHGFFERNHLKIQTDEGRDAMIADLENLHDELFNAWQIASTMTTCAMQALEEACANEFSKPA</sequence>
<evidence type="ECO:0000313" key="2">
    <source>
        <dbReference type="Proteomes" id="UP000248134"/>
    </source>
</evidence>
<dbReference type="OrthoDB" id="7851935at2"/>
<organism evidence="1 2">
    <name type="scientific">Rhodopseudomonas palustris</name>
    <dbReference type="NCBI Taxonomy" id="1076"/>
    <lineage>
        <taxon>Bacteria</taxon>
        <taxon>Pseudomonadati</taxon>
        <taxon>Pseudomonadota</taxon>
        <taxon>Alphaproteobacteria</taxon>
        <taxon>Hyphomicrobiales</taxon>
        <taxon>Nitrobacteraceae</taxon>
        <taxon>Rhodopseudomonas</taxon>
    </lineage>
</organism>
<dbReference type="EMBL" id="QKQS01000038">
    <property type="protein sequence ID" value="PZA09209.1"/>
    <property type="molecule type" value="Genomic_DNA"/>
</dbReference>
<evidence type="ECO:0000313" key="1">
    <source>
        <dbReference type="EMBL" id="PZA09209.1"/>
    </source>
</evidence>
<reference evidence="1 2" key="1">
    <citation type="submission" date="2018-06" db="EMBL/GenBank/DDBJ databases">
        <title>Draft Whole-Genome Sequence of the purple photosynthetic bacterium Rhodospeudomonas palustris XCP.</title>
        <authorList>
            <person name="Rayyan A."/>
            <person name="Meyer T.E."/>
            <person name="Kyndt J.A."/>
        </authorList>
    </citation>
    <scope>NUCLEOTIDE SEQUENCE [LARGE SCALE GENOMIC DNA]</scope>
    <source>
        <strain evidence="1 2">XCP</strain>
    </source>
</reference>
<accession>A0A323UAF9</accession>
<dbReference type="Proteomes" id="UP000248134">
    <property type="component" value="Unassembled WGS sequence"/>
</dbReference>
<dbReference type="RefSeq" id="WP_110788556.1">
    <property type="nucleotide sequence ID" value="NZ_QKQS01000038.1"/>
</dbReference>